<dbReference type="Proteomes" id="UP001398420">
    <property type="component" value="Unassembled WGS sequence"/>
</dbReference>
<gene>
    <name evidence="2" type="ORF">AAF454_01670</name>
</gene>
<keyword evidence="1" id="KW-0472">Membrane</keyword>
<evidence type="ECO:0000256" key="1">
    <source>
        <dbReference type="SAM" id="Phobius"/>
    </source>
</evidence>
<comment type="caution">
    <text evidence="2">The sequence shown here is derived from an EMBL/GenBank/DDBJ whole genome shotgun (WGS) entry which is preliminary data.</text>
</comment>
<accession>A0ABU9LJJ2</accession>
<feature type="transmembrane region" description="Helical" evidence="1">
    <location>
        <begin position="35"/>
        <end position="52"/>
    </location>
</feature>
<keyword evidence="1" id="KW-0812">Transmembrane</keyword>
<name>A0ABU9LJJ2_9BACL</name>
<feature type="transmembrane region" description="Helical" evidence="1">
    <location>
        <begin position="73"/>
        <end position="91"/>
    </location>
</feature>
<evidence type="ECO:0000313" key="3">
    <source>
        <dbReference type="Proteomes" id="UP001398420"/>
    </source>
</evidence>
<organism evidence="2 3">
    <name type="scientific">Kurthia gibsonii</name>
    <dbReference type="NCBI Taxonomy" id="33946"/>
    <lineage>
        <taxon>Bacteria</taxon>
        <taxon>Bacillati</taxon>
        <taxon>Bacillota</taxon>
        <taxon>Bacilli</taxon>
        <taxon>Bacillales</taxon>
        <taxon>Caryophanaceae</taxon>
        <taxon>Kurthia</taxon>
    </lineage>
</organism>
<sequence>MNRWLIETYYKLYTKLHLLGMAVLVEVFLALDVSLFLAFPQLLIMFAMIALYRKFSEAMLEKAYEWAGKYRPLFYIMLFLIASNYAFYTGINLDVF</sequence>
<reference evidence="2 3" key="1">
    <citation type="submission" date="2024-04" db="EMBL/GenBank/DDBJ databases">
        <authorList>
            <person name="Wu Y.S."/>
            <person name="Zhang L."/>
        </authorList>
    </citation>
    <scope>NUCLEOTIDE SEQUENCE [LARGE SCALE GENOMIC DNA]</scope>
    <source>
        <strain evidence="2 3">KG-01</strain>
    </source>
</reference>
<protein>
    <submittedName>
        <fullName evidence="2">Uncharacterized protein</fullName>
    </submittedName>
</protein>
<keyword evidence="3" id="KW-1185">Reference proteome</keyword>
<evidence type="ECO:0000313" key="2">
    <source>
        <dbReference type="EMBL" id="MEL5987129.1"/>
    </source>
</evidence>
<keyword evidence="1" id="KW-1133">Transmembrane helix</keyword>
<feature type="transmembrane region" description="Helical" evidence="1">
    <location>
        <begin position="12"/>
        <end position="29"/>
    </location>
</feature>
<dbReference type="RefSeq" id="WP_068454654.1">
    <property type="nucleotide sequence ID" value="NZ_JBBCRB010000001.1"/>
</dbReference>
<proteinExistence type="predicted"/>
<dbReference type="EMBL" id="JBCEWA010000001">
    <property type="protein sequence ID" value="MEL5987129.1"/>
    <property type="molecule type" value="Genomic_DNA"/>
</dbReference>